<dbReference type="OrthoDB" id="8547994at2"/>
<keyword evidence="3" id="KW-1185">Reference proteome</keyword>
<reference evidence="2 3" key="1">
    <citation type="submission" date="2018-03" db="EMBL/GenBank/DDBJ databases">
        <title>Draft genome of Nitrosomonas supralitoralis APG5.</title>
        <authorList>
            <person name="Urakawa H."/>
            <person name="Lopez J.V."/>
        </authorList>
    </citation>
    <scope>NUCLEOTIDE SEQUENCE [LARGE SCALE GENOMIC DNA]</scope>
    <source>
        <strain evidence="2 3">APG5</strain>
    </source>
</reference>
<dbReference type="RefSeq" id="WP_106706055.1">
    <property type="nucleotide sequence ID" value="NZ_PXXU01000008.1"/>
</dbReference>
<keyword evidence="1" id="KW-0812">Transmembrane</keyword>
<evidence type="ECO:0000313" key="3">
    <source>
        <dbReference type="Proteomes" id="UP000241912"/>
    </source>
</evidence>
<organism evidence="2 3">
    <name type="scientific">Nitrosomonas supralitoralis</name>
    <dbReference type="NCBI Taxonomy" id="2116706"/>
    <lineage>
        <taxon>Bacteria</taxon>
        <taxon>Pseudomonadati</taxon>
        <taxon>Pseudomonadota</taxon>
        <taxon>Betaproteobacteria</taxon>
        <taxon>Nitrosomonadales</taxon>
        <taxon>Nitrosomonadaceae</taxon>
        <taxon>Nitrosomonas</taxon>
    </lineage>
</organism>
<dbReference type="Proteomes" id="UP000241912">
    <property type="component" value="Unassembled WGS sequence"/>
</dbReference>
<dbReference type="AlphaFoldDB" id="A0A2P7NXQ5"/>
<evidence type="ECO:0000256" key="1">
    <source>
        <dbReference type="SAM" id="Phobius"/>
    </source>
</evidence>
<keyword evidence="1" id="KW-1133">Transmembrane helix</keyword>
<dbReference type="EMBL" id="PXXU01000008">
    <property type="protein sequence ID" value="PSJ18241.1"/>
    <property type="molecule type" value="Genomic_DNA"/>
</dbReference>
<evidence type="ECO:0000313" key="2">
    <source>
        <dbReference type="EMBL" id="PSJ18241.1"/>
    </source>
</evidence>
<keyword evidence="1" id="KW-0472">Membrane</keyword>
<accession>A0A2P7NXQ5</accession>
<dbReference type="PROSITE" id="PS51257">
    <property type="entry name" value="PROKAR_LIPOPROTEIN"/>
    <property type="match status" value="1"/>
</dbReference>
<sequence>MKQKLLAHCIYCLIMSATMTGCVSAIVTAVNLGFSDAIIEPWLYSWSIAFPVGFVLLLFVSPYFKRIIEVFIHNR</sequence>
<proteinExistence type="predicted"/>
<dbReference type="Pfam" id="PF11391">
    <property type="entry name" value="DUF2798"/>
    <property type="match status" value="1"/>
</dbReference>
<comment type="caution">
    <text evidence="2">The sequence shown here is derived from an EMBL/GenBank/DDBJ whole genome shotgun (WGS) entry which is preliminary data.</text>
</comment>
<gene>
    <name evidence="2" type="ORF">C7H79_04290</name>
</gene>
<name>A0A2P7NXQ5_9PROT</name>
<feature type="transmembrane region" description="Helical" evidence="1">
    <location>
        <begin position="41"/>
        <end position="64"/>
    </location>
</feature>
<protein>
    <submittedName>
        <fullName evidence="2">DUF2798 domain-containing protein</fullName>
    </submittedName>
</protein>
<dbReference type="InterPro" id="IPR021529">
    <property type="entry name" value="DUF2798"/>
</dbReference>